<reference evidence="2 3" key="1">
    <citation type="journal article" date="2015" name="Genome Announc.">
        <title>Draft Genome Sequence of Burkholderia sp. Strain PML1(12), an Ectomycorrhizosphere-Inhabiting Bacterium with Effective Mineral-Weathering Ability.</title>
        <authorList>
            <person name="Uroz S."/>
            <person name="Oger P."/>
        </authorList>
    </citation>
    <scope>NUCLEOTIDE SEQUENCE [LARGE SCALE GENOMIC DNA]</scope>
    <source>
        <strain evidence="3">PML1(12)</strain>
    </source>
</reference>
<feature type="transmembrane region" description="Helical" evidence="1">
    <location>
        <begin position="60"/>
        <end position="78"/>
    </location>
</feature>
<dbReference type="Proteomes" id="UP000035963">
    <property type="component" value="Unassembled WGS sequence"/>
</dbReference>
<organism evidence="2 3">
    <name type="scientific">Caballeronia mineralivorans PML1(12)</name>
    <dbReference type="NCBI Taxonomy" id="908627"/>
    <lineage>
        <taxon>Bacteria</taxon>
        <taxon>Pseudomonadati</taxon>
        <taxon>Pseudomonadota</taxon>
        <taxon>Betaproteobacteria</taxon>
        <taxon>Burkholderiales</taxon>
        <taxon>Burkholderiaceae</taxon>
        <taxon>Caballeronia</taxon>
    </lineage>
</organism>
<keyword evidence="3" id="KW-1185">Reference proteome</keyword>
<gene>
    <name evidence="2" type="ORF">EOS_36000</name>
</gene>
<dbReference type="AlphaFoldDB" id="A0A0J1CL48"/>
<proteinExistence type="predicted"/>
<comment type="caution">
    <text evidence="2">The sequence shown here is derived from an EMBL/GenBank/DDBJ whole genome shotgun (WGS) entry which is preliminary data.</text>
</comment>
<dbReference type="EMBL" id="AEJF01000219">
    <property type="protein sequence ID" value="KLU21447.1"/>
    <property type="molecule type" value="Genomic_DNA"/>
</dbReference>
<dbReference type="PATRIC" id="fig|908627.4.peg.8052"/>
<evidence type="ECO:0000313" key="2">
    <source>
        <dbReference type="EMBL" id="KLU21447.1"/>
    </source>
</evidence>
<keyword evidence="1" id="KW-0472">Membrane</keyword>
<name>A0A0J1CL48_9BURK</name>
<protein>
    <submittedName>
        <fullName evidence="2">Uncharacterized protein</fullName>
    </submittedName>
</protein>
<sequence>MWEAKVPTVRFSVVRTRGSCDINDPNNVHRRNYSGIVREADDVITNPATKLIYFPRDAETVTSMVNAIYAIYAIYAIFKGRDLSRASKT</sequence>
<evidence type="ECO:0000256" key="1">
    <source>
        <dbReference type="SAM" id="Phobius"/>
    </source>
</evidence>
<evidence type="ECO:0000313" key="3">
    <source>
        <dbReference type="Proteomes" id="UP000035963"/>
    </source>
</evidence>
<accession>A0A0J1CL48</accession>
<keyword evidence="1" id="KW-1133">Transmembrane helix</keyword>
<keyword evidence="1" id="KW-0812">Transmembrane</keyword>